<keyword evidence="3" id="KW-0597">Phosphoprotein</keyword>
<dbReference type="InterPro" id="IPR003594">
    <property type="entry name" value="HATPase_dom"/>
</dbReference>
<evidence type="ECO:0000256" key="5">
    <source>
        <dbReference type="ARBA" id="ARBA00022741"/>
    </source>
</evidence>
<dbReference type="Pfam" id="PF02518">
    <property type="entry name" value="HATPase_c"/>
    <property type="match status" value="1"/>
</dbReference>
<dbReference type="SMART" id="SM00091">
    <property type="entry name" value="PAS"/>
    <property type="match status" value="3"/>
</dbReference>
<name>V2PWV6_9BACT</name>
<evidence type="ECO:0000256" key="1">
    <source>
        <dbReference type="ARBA" id="ARBA00000085"/>
    </source>
</evidence>
<dbReference type="SUPFAM" id="SSF55785">
    <property type="entry name" value="PYP-like sensor domain (PAS domain)"/>
    <property type="match status" value="2"/>
</dbReference>
<dbReference type="eggNOG" id="COG4191">
    <property type="taxonomic scope" value="Bacteria"/>
</dbReference>
<dbReference type="AlphaFoldDB" id="V2PWV6"/>
<evidence type="ECO:0000256" key="2">
    <source>
        <dbReference type="ARBA" id="ARBA00012438"/>
    </source>
</evidence>
<keyword evidence="8" id="KW-0902">Two-component regulatory system</keyword>
<gene>
    <name evidence="9" type="primary">sasA_5</name>
    <name evidence="9" type="ORF">N508_001978</name>
</gene>
<reference evidence="9" key="1">
    <citation type="journal article" date="2014" name="Genome Announc.">
        <title>Draft genome sequences of the altered schaedler flora, a defined bacterial community from gnotobiotic mice.</title>
        <authorList>
            <person name="Wannemuehler M.J."/>
            <person name="Overstreet A.M."/>
            <person name="Ward D.V."/>
            <person name="Phillips G.J."/>
        </authorList>
    </citation>
    <scope>NUCLEOTIDE SEQUENCE</scope>
    <source>
        <strain evidence="9">ASF457</strain>
    </source>
</reference>
<sequence>MQIIMNSSIAKLLNQSPIPAAIINGQTDNIWYNDAYINTFKDFPNLIDAMQNLFSMSENKVFNFINSRYSEKLEAKYKDVKYYALKEYRKSINESINFTIISIIPENKYNYNTDCAVITEEYFFMNVPQPCVIFDFHTKKIETANNAFSKICGIPVEHIRNMYIASLFHESAHIINKYLNSNLPYNKTFLISYYNLLINKTMIFEVIPIIKKESQDCKKEYKVIFMLRDIFGEIEIQRDQISEDFLCYQFLTRSISDGILIVNNGIIIDVNNAVCNLWHYDKEELINQPLSLLIPDASQYIDNVSIVKGSSIMFVGVRKDKTQFNGALKVQSFDNLNKYSMVYIVRDLTEHIAVARLMENQTDFTSEIFNIQPNMIAVFNENHMLTRCNKVFLDFFGYASIEEAIHNIGDISSRFLDSNDNNMFITNAHKDNWFILPIEHQNIEYMVGMNDKTGNYNIFNIKSTLMENNTNTFYVVSFTNITETIEKQRCIKEANNLISSYSDYLKNTLESNMLILAQYQKLATIGTMIGFITHQWKQPLNAIGLIAQNTEDILEEDDEFDKEELVEMMQSIMNHVMFMSETMENFKNFFKSEDISVPFKVSQAVKSIMVLLTPVLKKSNIEVIYDMPAQFENLKVFGVTNDLKQVIMNIIVNGKDSIVSRKEKKPELKGQITIKIDTHNDERIILSITDNGSGLSEEDLRKIFEMHYTTKGSQGTGIGMYMAQIIIEKKMNGILNVKNRDDGEKGAQIILNLPIHKGK</sequence>
<dbReference type="SMART" id="SM00387">
    <property type="entry name" value="HATPase_c"/>
    <property type="match status" value="1"/>
</dbReference>
<evidence type="ECO:0000256" key="6">
    <source>
        <dbReference type="ARBA" id="ARBA00022777"/>
    </source>
</evidence>
<dbReference type="GO" id="GO:0000155">
    <property type="term" value="F:phosphorelay sensor kinase activity"/>
    <property type="evidence" value="ECO:0007669"/>
    <property type="project" value="InterPro"/>
</dbReference>
<reference evidence="9" key="2">
    <citation type="submission" date="2022-05" db="EMBL/GenBank/DDBJ databases">
        <authorList>
            <person name="Proctor A.L."/>
            <person name="Phillips G.J."/>
            <person name="Wannemuehler M.J."/>
        </authorList>
    </citation>
    <scope>NUCLEOTIDE SEQUENCE</scope>
    <source>
        <strain evidence="9">ASF457</strain>
    </source>
</reference>
<dbReference type="InterPro" id="IPR004358">
    <property type="entry name" value="Sig_transdc_His_kin-like_C"/>
</dbReference>
<dbReference type="RefSeq" id="WP_023276908.1">
    <property type="nucleotide sequence ID" value="NZ_CP097562.1"/>
</dbReference>
<accession>V2PWV6</accession>
<dbReference type="PRINTS" id="PR00344">
    <property type="entry name" value="BCTRLSENSOR"/>
</dbReference>
<keyword evidence="4 9" id="KW-0808">Transferase</keyword>
<keyword evidence="6" id="KW-0418">Kinase</keyword>
<evidence type="ECO:0000256" key="7">
    <source>
        <dbReference type="ARBA" id="ARBA00022840"/>
    </source>
</evidence>
<dbReference type="Proteomes" id="UP000017429">
    <property type="component" value="Chromosome"/>
</dbReference>
<dbReference type="PROSITE" id="PS50109">
    <property type="entry name" value="HIS_KIN"/>
    <property type="match status" value="1"/>
</dbReference>
<dbReference type="Pfam" id="PF13426">
    <property type="entry name" value="PAS_9"/>
    <property type="match status" value="1"/>
</dbReference>
<dbReference type="Gene3D" id="3.30.565.10">
    <property type="entry name" value="Histidine kinase-like ATPase, C-terminal domain"/>
    <property type="match status" value="1"/>
</dbReference>
<dbReference type="EMBL" id="CP097562">
    <property type="protein sequence ID" value="USF24884.1"/>
    <property type="molecule type" value="Genomic_DNA"/>
</dbReference>
<dbReference type="InterPro" id="IPR000014">
    <property type="entry name" value="PAS"/>
</dbReference>
<dbReference type="PANTHER" id="PTHR43065:SF10">
    <property type="entry name" value="PEROXIDE STRESS-ACTIVATED HISTIDINE KINASE MAK3"/>
    <property type="match status" value="1"/>
</dbReference>
<comment type="catalytic activity">
    <reaction evidence="1">
        <text>ATP + protein L-histidine = ADP + protein N-phospho-L-histidine.</text>
        <dbReference type="EC" id="2.7.13.3"/>
    </reaction>
</comment>
<evidence type="ECO:0000256" key="8">
    <source>
        <dbReference type="ARBA" id="ARBA00023012"/>
    </source>
</evidence>
<dbReference type="OrthoDB" id="9805967at2"/>
<dbReference type="InterPro" id="IPR036890">
    <property type="entry name" value="HATPase_C_sf"/>
</dbReference>
<dbReference type="Pfam" id="PF13188">
    <property type="entry name" value="PAS_8"/>
    <property type="match status" value="1"/>
</dbReference>
<evidence type="ECO:0000256" key="3">
    <source>
        <dbReference type="ARBA" id="ARBA00022553"/>
    </source>
</evidence>
<dbReference type="CDD" id="cd00130">
    <property type="entry name" value="PAS"/>
    <property type="match status" value="1"/>
</dbReference>
<dbReference type="InterPro" id="IPR035965">
    <property type="entry name" value="PAS-like_dom_sf"/>
</dbReference>
<dbReference type="GO" id="GO:0005524">
    <property type="term" value="F:ATP binding"/>
    <property type="evidence" value="ECO:0007669"/>
    <property type="project" value="UniProtKB-KW"/>
</dbReference>
<dbReference type="KEGG" id="msch:N508_001978"/>
<dbReference type="EC" id="2.7.13.3" evidence="2"/>
<dbReference type="PANTHER" id="PTHR43065">
    <property type="entry name" value="SENSOR HISTIDINE KINASE"/>
    <property type="match status" value="1"/>
</dbReference>
<evidence type="ECO:0000313" key="10">
    <source>
        <dbReference type="Proteomes" id="UP000017429"/>
    </source>
</evidence>
<organism evidence="9 10">
    <name type="scientific">Mucispirillum schaedleri ASF457</name>
    <dbReference type="NCBI Taxonomy" id="1379858"/>
    <lineage>
        <taxon>Bacteria</taxon>
        <taxon>Pseudomonadati</taxon>
        <taxon>Deferribacterota</taxon>
        <taxon>Deferribacteres</taxon>
        <taxon>Deferribacterales</taxon>
        <taxon>Mucispirillaceae</taxon>
        <taxon>Mucispirillum</taxon>
    </lineage>
</organism>
<reference evidence="9" key="3">
    <citation type="submission" date="2022-06" db="EMBL/GenBank/DDBJ databases">
        <title>Resources to Facilitate Use of the Altered Schaedler Flora (ASF) Mouse Model to Study Microbiome Function.</title>
        <authorList>
            <person name="Proctor A."/>
            <person name="Parvinroo S."/>
            <person name="Richie T."/>
            <person name="Jia X."/>
            <person name="Lee S.T.M."/>
            <person name="Karp P.D."/>
            <person name="Paley S."/>
            <person name="Kostic A.D."/>
            <person name="Pierre J.F."/>
            <person name="Wannemuehler M.J."/>
            <person name="Phillips G.J."/>
        </authorList>
    </citation>
    <scope>NUCLEOTIDE SEQUENCE</scope>
    <source>
        <strain evidence="9">ASF457</strain>
    </source>
</reference>
<dbReference type="SUPFAM" id="SSF55874">
    <property type="entry name" value="ATPase domain of HSP90 chaperone/DNA topoisomerase II/histidine kinase"/>
    <property type="match status" value="1"/>
</dbReference>
<dbReference type="InterPro" id="IPR005467">
    <property type="entry name" value="His_kinase_dom"/>
</dbReference>
<proteinExistence type="predicted"/>
<protein>
    <recommendedName>
        <fullName evidence="2">histidine kinase</fullName>
        <ecNumber evidence="2">2.7.13.3</ecNumber>
    </recommendedName>
</protein>
<dbReference type="InterPro" id="IPR036097">
    <property type="entry name" value="HisK_dim/P_sf"/>
</dbReference>
<evidence type="ECO:0000313" key="9">
    <source>
        <dbReference type="EMBL" id="USF24884.1"/>
    </source>
</evidence>
<keyword evidence="7" id="KW-0067">ATP-binding</keyword>
<dbReference type="Gene3D" id="3.30.450.20">
    <property type="entry name" value="PAS domain"/>
    <property type="match status" value="2"/>
</dbReference>
<evidence type="ECO:0000256" key="4">
    <source>
        <dbReference type="ARBA" id="ARBA00022679"/>
    </source>
</evidence>
<keyword evidence="5" id="KW-0547">Nucleotide-binding</keyword>
<dbReference type="Gene3D" id="1.10.287.130">
    <property type="match status" value="1"/>
</dbReference>
<dbReference type="SUPFAM" id="SSF47384">
    <property type="entry name" value="Homodimeric domain of signal transducing histidine kinase"/>
    <property type="match status" value="1"/>
</dbReference>
<keyword evidence="10" id="KW-1185">Reference proteome</keyword>